<dbReference type="InterPro" id="IPR058163">
    <property type="entry name" value="LysR-type_TF_proteobact-type"/>
</dbReference>
<keyword evidence="3" id="KW-0238">DNA-binding</keyword>
<dbReference type="STRING" id="40215.BVL33_10370"/>
<dbReference type="SUPFAM" id="SSF46785">
    <property type="entry name" value="Winged helix' DNA-binding domain"/>
    <property type="match status" value="1"/>
</dbReference>
<dbReference type="Gene3D" id="3.40.190.290">
    <property type="match status" value="1"/>
</dbReference>
<sequence>MLTDLDDFYCFALVVEHGGFSAAERATDIPKSKLSRRVYNLEEQLGVRLIQRSSRHFAVTDIGMDVYRYAQVMMNAAQAAHDVVNHLSSEPRGVIKVSVPVDIAQNQMAKILPAFLKKYPEVRVQMMVSNRRVDVINEGIDLALRVRSKLDDDPNLVLREFEAIEQRLFASQAYLNEFGHLNTPEELSKHRIISMSEDHLDQQFLLSGPNNQQQKIKVNPVIMASNLLMLAQLASQNCGIALLPDSIAQDFVKSGQLVKVLPEWTAPHGIFHAVYPSRRGLLPAVRVFIDYLVEQLTMCSTRKRPDF</sequence>
<dbReference type="InterPro" id="IPR036388">
    <property type="entry name" value="WH-like_DNA-bd_sf"/>
</dbReference>
<dbReference type="GO" id="GO:0003700">
    <property type="term" value="F:DNA-binding transcription factor activity"/>
    <property type="evidence" value="ECO:0007669"/>
    <property type="project" value="InterPro"/>
</dbReference>
<dbReference type="Pfam" id="PF00126">
    <property type="entry name" value="HTH_1"/>
    <property type="match status" value="1"/>
</dbReference>
<comment type="caution">
    <text evidence="6">The sequence shown here is derived from an EMBL/GenBank/DDBJ whole genome shotgun (WGS) entry which is preliminary data.</text>
</comment>
<comment type="similarity">
    <text evidence="1">Belongs to the LysR transcriptional regulatory family.</text>
</comment>
<dbReference type="PANTHER" id="PTHR30537:SF31">
    <property type="entry name" value="TRANSCRIPTIONAL REGULATOR, LYSR FAMILY"/>
    <property type="match status" value="1"/>
</dbReference>
<dbReference type="Pfam" id="PF03466">
    <property type="entry name" value="LysR_substrate"/>
    <property type="match status" value="1"/>
</dbReference>
<dbReference type="CDD" id="cd08473">
    <property type="entry name" value="PBP2_CrgA_like_4"/>
    <property type="match status" value="1"/>
</dbReference>
<evidence type="ECO:0000313" key="6">
    <source>
        <dbReference type="EMBL" id="RBA48340.1"/>
    </source>
</evidence>
<dbReference type="AlphaFoldDB" id="A0A365PJJ7"/>
<name>A0A365PJJ7_ACIJU</name>
<evidence type="ECO:0000256" key="1">
    <source>
        <dbReference type="ARBA" id="ARBA00009437"/>
    </source>
</evidence>
<evidence type="ECO:0000313" key="7">
    <source>
        <dbReference type="Proteomes" id="UP000253688"/>
    </source>
</evidence>
<dbReference type="SUPFAM" id="SSF53850">
    <property type="entry name" value="Periplasmic binding protein-like II"/>
    <property type="match status" value="1"/>
</dbReference>
<dbReference type="InterPro" id="IPR005119">
    <property type="entry name" value="LysR_subst-bd"/>
</dbReference>
<evidence type="ECO:0000259" key="5">
    <source>
        <dbReference type="PROSITE" id="PS50931"/>
    </source>
</evidence>
<reference evidence="6 7" key="1">
    <citation type="submission" date="2018-04" db="EMBL/GenBank/DDBJ databases">
        <title>Acinetobacter junii Genome sequencing and assembly.</title>
        <authorList>
            <person name="Su J."/>
            <person name="Rensing C."/>
            <person name="Mazhar H.S."/>
        </authorList>
    </citation>
    <scope>NUCLEOTIDE SEQUENCE [LARGE SCALE GENOMIC DNA]</scope>
    <source>
        <strain evidence="6 7">SC22</strain>
    </source>
</reference>
<evidence type="ECO:0000256" key="4">
    <source>
        <dbReference type="ARBA" id="ARBA00023163"/>
    </source>
</evidence>
<dbReference type="RefSeq" id="WP_112986411.1">
    <property type="nucleotide sequence ID" value="NZ_CP131470.1"/>
</dbReference>
<dbReference type="Proteomes" id="UP000253688">
    <property type="component" value="Unassembled WGS sequence"/>
</dbReference>
<feature type="domain" description="HTH lysR-type" evidence="5">
    <location>
        <begin position="3"/>
        <end position="60"/>
    </location>
</feature>
<dbReference type="GO" id="GO:0043565">
    <property type="term" value="F:sequence-specific DNA binding"/>
    <property type="evidence" value="ECO:0007669"/>
    <property type="project" value="TreeGrafter"/>
</dbReference>
<keyword evidence="4" id="KW-0804">Transcription</keyword>
<dbReference type="FunFam" id="1.10.10.10:FF:000001">
    <property type="entry name" value="LysR family transcriptional regulator"/>
    <property type="match status" value="1"/>
</dbReference>
<dbReference type="InterPro" id="IPR036390">
    <property type="entry name" value="WH_DNA-bd_sf"/>
</dbReference>
<accession>A0A365PJJ7</accession>
<evidence type="ECO:0000256" key="3">
    <source>
        <dbReference type="ARBA" id="ARBA00023125"/>
    </source>
</evidence>
<organism evidence="6 7">
    <name type="scientific">Acinetobacter junii</name>
    <dbReference type="NCBI Taxonomy" id="40215"/>
    <lineage>
        <taxon>Bacteria</taxon>
        <taxon>Pseudomonadati</taxon>
        <taxon>Pseudomonadota</taxon>
        <taxon>Gammaproteobacteria</taxon>
        <taxon>Moraxellales</taxon>
        <taxon>Moraxellaceae</taxon>
        <taxon>Acinetobacter</taxon>
    </lineage>
</organism>
<protein>
    <submittedName>
        <fullName evidence="6">LysR family transcriptional regulator</fullName>
    </submittedName>
</protein>
<gene>
    <name evidence="6" type="ORF">DC346_07285</name>
</gene>
<dbReference type="PROSITE" id="PS50931">
    <property type="entry name" value="HTH_LYSR"/>
    <property type="match status" value="1"/>
</dbReference>
<dbReference type="PANTHER" id="PTHR30537">
    <property type="entry name" value="HTH-TYPE TRANSCRIPTIONAL REGULATOR"/>
    <property type="match status" value="1"/>
</dbReference>
<dbReference type="GO" id="GO:0006351">
    <property type="term" value="P:DNA-templated transcription"/>
    <property type="evidence" value="ECO:0007669"/>
    <property type="project" value="TreeGrafter"/>
</dbReference>
<keyword evidence="2" id="KW-0805">Transcription regulation</keyword>
<evidence type="ECO:0000256" key="2">
    <source>
        <dbReference type="ARBA" id="ARBA00023015"/>
    </source>
</evidence>
<dbReference type="Gene3D" id="1.10.10.10">
    <property type="entry name" value="Winged helix-like DNA-binding domain superfamily/Winged helix DNA-binding domain"/>
    <property type="match status" value="1"/>
</dbReference>
<proteinExistence type="inferred from homology"/>
<dbReference type="EMBL" id="QEWH01000035">
    <property type="protein sequence ID" value="RBA48340.1"/>
    <property type="molecule type" value="Genomic_DNA"/>
</dbReference>
<dbReference type="InterPro" id="IPR000847">
    <property type="entry name" value="LysR_HTH_N"/>
</dbReference>